<organism evidence="1 2">
    <name type="scientific">Arctium lappa</name>
    <name type="common">Greater burdock</name>
    <name type="synonym">Lappa major</name>
    <dbReference type="NCBI Taxonomy" id="4217"/>
    <lineage>
        <taxon>Eukaryota</taxon>
        <taxon>Viridiplantae</taxon>
        <taxon>Streptophyta</taxon>
        <taxon>Embryophyta</taxon>
        <taxon>Tracheophyta</taxon>
        <taxon>Spermatophyta</taxon>
        <taxon>Magnoliopsida</taxon>
        <taxon>eudicotyledons</taxon>
        <taxon>Gunneridae</taxon>
        <taxon>Pentapetalae</taxon>
        <taxon>asterids</taxon>
        <taxon>campanulids</taxon>
        <taxon>Asterales</taxon>
        <taxon>Asteraceae</taxon>
        <taxon>Carduoideae</taxon>
        <taxon>Cardueae</taxon>
        <taxon>Arctiinae</taxon>
        <taxon>Arctium</taxon>
    </lineage>
</organism>
<accession>A0ACB9CNR5</accession>
<proteinExistence type="predicted"/>
<protein>
    <submittedName>
        <fullName evidence="1">Uncharacterized protein</fullName>
    </submittedName>
</protein>
<evidence type="ECO:0000313" key="1">
    <source>
        <dbReference type="EMBL" id="KAI3735868.1"/>
    </source>
</evidence>
<name>A0ACB9CNR5_ARCLA</name>
<comment type="caution">
    <text evidence="1">The sequence shown here is derived from an EMBL/GenBank/DDBJ whole genome shotgun (WGS) entry which is preliminary data.</text>
</comment>
<evidence type="ECO:0000313" key="2">
    <source>
        <dbReference type="Proteomes" id="UP001055879"/>
    </source>
</evidence>
<reference evidence="2" key="1">
    <citation type="journal article" date="2022" name="Mol. Ecol. Resour.">
        <title>The genomes of chicory, endive, great burdock and yacon provide insights into Asteraceae palaeo-polyploidization history and plant inulin production.</title>
        <authorList>
            <person name="Fan W."/>
            <person name="Wang S."/>
            <person name="Wang H."/>
            <person name="Wang A."/>
            <person name="Jiang F."/>
            <person name="Liu H."/>
            <person name="Zhao H."/>
            <person name="Xu D."/>
            <person name="Zhang Y."/>
        </authorList>
    </citation>
    <scope>NUCLEOTIDE SEQUENCE [LARGE SCALE GENOMIC DNA]</scope>
    <source>
        <strain evidence="2">cv. Niubang</strain>
    </source>
</reference>
<gene>
    <name evidence="1" type="ORF">L6452_15389</name>
</gene>
<reference evidence="1 2" key="2">
    <citation type="journal article" date="2022" name="Mol. Ecol. Resour.">
        <title>The genomes of chicory, endive, great burdock and yacon provide insights into Asteraceae paleo-polyploidization history and plant inulin production.</title>
        <authorList>
            <person name="Fan W."/>
            <person name="Wang S."/>
            <person name="Wang H."/>
            <person name="Wang A."/>
            <person name="Jiang F."/>
            <person name="Liu H."/>
            <person name="Zhao H."/>
            <person name="Xu D."/>
            <person name="Zhang Y."/>
        </authorList>
    </citation>
    <scope>NUCLEOTIDE SEQUENCE [LARGE SCALE GENOMIC DNA]</scope>
    <source>
        <strain evidence="2">cv. Niubang</strain>
    </source>
</reference>
<keyword evidence="2" id="KW-1185">Reference proteome</keyword>
<dbReference type="EMBL" id="CM042050">
    <property type="protein sequence ID" value="KAI3735868.1"/>
    <property type="molecule type" value="Genomic_DNA"/>
</dbReference>
<dbReference type="Proteomes" id="UP001055879">
    <property type="component" value="Linkage Group LG04"/>
</dbReference>
<sequence length="112" mass="11633">MKIGCSGGWSMKIGCNNGGWTASLVLVQLIWLHRGWIFSWTASSMKIGCSAVMGGGDGSPQMVSGYRVMGLDDGNCRGGWSMKIGCSCGGWTAIDACSTYMVSGHGGWAGSP</sequence>